<accession>A0A2R3QVF4</accession>
<name>A0A2R3QVF4_ECTME</name>
<sequence length="69" mass="8012">MSARPYGLTEEDQFRLYQTRHTLRLLQFFAEAEQQGPMEPELLASAFWLLGEQLDQVLASTDQKPSRRA</sequence>
<dbReference type="RefSeq" id="WP_106741552.1">
    <property type="nucleotide sequence ID" value="NZ_CP027657.1"/>
</dbReference>
<reference evidence="2 3" key="1">
    <citation type="submission" date="2018-03" db="EMBL/GenBank/DDBJ databases">
        <title>Complete genome sequence and methylome analysis of Pseudomonas mendocina NEB 698.</title>
        <authorList>
            <person name="Morgan R.D."/>
        </authorList>
    </citation>
    <scope>NUCLEOTIDE SEQUENCE [LARGE SCALE GENOMIC DNA]</scope>
    <source>
        <strain evidence="2 3">NEB698</strain>
    </source>
</reference>
<dbReference type="AlphaFoldDB" id="A0A2R3QVF4"/>
<gene>
    <name evidence="2" type="ORF">C7A17_24280</name>
</gene>
<evidence type="ECO:0000313" key="2">
    <source>
        <dbReference type="EMBL" id="AVO55737.1"/>
    </source>
</evidence>
<dbReference type="Proteomes" id="UP000238327">
    <property type="component" value="Chromosome"/>
</dbReference>
<feature type="domain" description="XAC0095-like" evidence="1">
    <location>
        <begin position="6"/>
        <end position="60"/>
    </location>
</feature>
<proteinExistence type="predicted"/>
<organism evidence="2 3">
    <name type="scientific">Ectopseudomonas mendocina</name>
    <name type="common">Pseudomonas mendocina</name>
    <dbReference type="NCBI Taxonomy" id="300"/>
    <lineage>
        <taxon>Bacteria</taxon>
        <taxon>Pseudomonadati</taxon>
        <taxon>Pseudomonadota</taxon>
        <taxon>Gammaproteobacteria</taxon>
        <taxon>Pseudomonadales</taxon>
        <taxon>Pseudomonadaceae</taxon>
        <taxon>Ectopseudomonas</taxon>
    </lineage>
</organism>
<protein>
    <recommendedName>
        <fullName evidence="1">XAC0095-like domain-containing protein</fullName>
    </recommendedName>
</protein>
<evidence type="ECO:0000313" key="3">
    <source>
        <dbReference type="Proteomes" id="UP000238327"/>
    </source>
</evidence>
<dbReference type="InterPro" id="IPR058099">
    <property type="entry name" value="T3SS_XAC0095_dom"/>
</dbReference>
<dbReference type="Pfam" id="PF26642">
    <property type="entry name" value="XAC0095_dom"/>
    <property type="match status" value="1"/>
</dbReference>
<dbReference type="EMBL" id="CP027657">
    <property type="protein sequence ID" value="AVO55737.1"/>
    <property type="molecule type" value="Genomic_DNA"/>
</dbReference>
<evidence type="ECO:0000259" key="1">
    <source>
        <dbReference type="Pfam" id="PF26642"/>
    </source>
</evidence>